<evidence type="ECO:0000256" key="8">
    <source>
        <dbReference type="ARBA" id="ARBA00022741"/>
    </source>
</evidence>
<protein>
    <recommendedName>
        <fullName evidence="5">Polynucleotide 5'-hydroxyl-kinase GRC3</fullName>
    </recommendedName>
    <alternativeName>
        <fullName evidence="4">Polynucleotide 5'-hydroxyl-kinase grc3</fullName>
    </alternativeName>
</protein>
<reference evidence="14 15" key="1">
    <citation type="submission" date="2017-11" db="EMBL/GenBank/DDBJ databases">
        <authorList>
            <person name="Kracher B."/>
        </authorList>
    </citation>
    <scope>NUCLEOTIDE SEQUENCE [LARGE SCALE GENOMIC DNA]</scope>
    <source>
        <strain evidence="14 15">RACE1</strain>
    </source>
</reference>
<sequence>MIRNKVKQCQIGIIISNIMSSSKRRKLELVPESKGQSAFAARQALKANACTQESSKLCPLDDHAVKNLCPHRSDEPQVYRSPEDNSPKERLLKSKEHTLPRVDSDSKDESKVSDQIEEIDKQKCSEPQVVLPLAVRPEIVLSTIKPSHKNLRQLENGSVYVKIAPGERLVVLGQYGILVHKGEITLLGATLKRSKSLFKVYALPTHSLPVIRSKGTIISTAEISLHPVESGLENLKFLSPLYGSLWGDNCGILGPKYQNLFQESKSSTFQILFSSTEGPQKSYVQPLSLPPEWNICISNCLSASLKTNAIMVCGPKSTGKSTFVKFLLNRLLSKNDDPVKRQSAVLLDLDPGQPEYSPPGQLSLIHVMEPNLGTPFSHPVPGCQNIVLKSHSIAATSPAMDSDLFMACSIDLFSTYRDLGLHINCIPLVINTPGWILGTGLEILVSLVKNIRPTEVIYMSQEGPPEVVKSLQEADKSTSFITVPSQICETPIRTAAHLRTMQYMSYFHLEFSKKNSTVWNSQPLTSIPPWEIKYSGNSSGILGIMCYGEQPPLGLISETINGTIVSVVVVDDFLAIPGWSSNLEGQVETEVRSDLSKSDFCQVGKIETPLILRSPEDLPYFNPANAISLHPKYSNCLGLALVRGIDVSRRRIQLLTPISPNIIEDLQQNRKSIILLSGKLDTPGWAYTEDLLLRAAVEKGNIIQYGSGKSHKDNFEGKAEMDCKIDDRKTFNTNFKEIPWVEKLEGSQGRGVGSRVWRVRRDLGKTSESWDS</sequence>
<keyword evidence="7" id="KW-0808">Transferase</keyword>
<evidence type="ECO:0000256" key="6">
    <source>
        <dbReference type="ARBA" id="ARBA00022552"/>
    </source>
</evidence>
<dbReference type="Pfam" id="PF16575">
    <property type="entry name" value="CLP1_P"/>
    <property type="match status" value="1"/>
</dbReference>
<comment type="similarity">
    <text evidence="3">Belongs to the Clp1 family. NOL9/GRC3 subfamily.</text>
</comment>
<evidence type="ECO:0000259" key="13">
    <source>
        <dbReference type="Pfam" id="PF16575"/>
    </source>
</evidence>
<dbReference type="GO" id="GO:0000448">
    <property type="term" value="P:cleavage in ITS2 between 5.8S rRNA and LSU-rRNA of tricistronic rRNA transcript (SSU-rRNA, 5.8S rRNA, LSU-rRNA)"/>
    <property type="evidence" value="ECO:0007669"/>
    <property type="project" value="TreeGrafter"/>
</dbReference>
<evidence type="ECO:0000256" key="2">
    <source>
        <dbReference type="ARBA" id="ARBA00004604"/>
    </source>
</evidence>
<evidence type="ECO:0000256" key="4">
    <source>
        <dbReference type="ARBA" id="ARBA00018706"/>
    </source>
</evidence>
<evidence type="ECO:0000256" key="9">
    <source>
        <dbReference type="ARBA" id="ARBA00022777"/>
    </source>
</evidence>
<keyword evidence="6" id="KW-0698">rRNA processing</keyword>
<feature type="region of interest" description="Disordered" evidence="12">
    <location>
        <begin position="69"/>
        <end position="116"/>
    </location>
</feature>
<dbReference type="GO" id="GO:0005524">
    <property type="term" value="F:ATP binding"/>
    <property type="evidence" value="ECO:0007669"/>
    <property type="project" value="UniProtKB-KW"/>
</dbReference>
<dbReference type="GO" id="GO:0005730">
    <property type="term" value="C:nucleolus"/>
    <property type="evidence" value="ECO:0007669"/>
    <property type="project" value="UniProtKB-SubCell"/>
</dbReference>
<keyword evidence="10" id="KW-0067">ATP-binding</keyword>
<evidence type="ECO:0000256" key="11">
    <source>
        <dbReference type="ARBA" id="ARBA00023242"/>
    </source>
</evidence>
<evidence type="ECO:0000256" key="7">
    <source>
        <dbReference type="ARBA" id="ARBA00022679"/>
    </source>
</evidence>
<evidence type="ECO:0000256" key="5">
    <source>
        <dbReference type="ARBA" id="ARBA00019824"/>
    </source>
</evidence>
<dbReference type="InterPro" id="IPR032319">
    <property type="entry name" value="CLP1_P"/>
</dbReference>
<comment type="function">
    <text evidence="1">Polynucleotide 5'-kinase involved in rRNA processing.</text>
</comment>
<evidence type="ECO:0000313" key="14">
    <source>
        <dbReference type="EMBL" id="SZF03688.1"/>
    </source>
</evidence>
<evidence type="ECO:0000256" key="12">
    <source>
        <dbReference type="SAM" id="MobiDB-lite"/>
    </source>
</evidence>
<dbReference type="InterPro" id="IPR027417">
    <property type="entry name" value="P-loop_NTPase"/>
</dbReference>
<dbReference type="PANTHER" id="PTHR12755:SF3">
    <property type="entry name" value="POLYNUCLEOTIDE 5'-HYDROXYL-KINASE NOL9"/>
    <property type="match status" value="1"/>
</dbReference>
<keyword evidence="11" id="KW-0539">Nucleus</keyword>
<organism evidence="14 15">
    <name type="scientific">Blumeria hordei</name>
    <name type="common">Barley powdery mildew</name>
    <name type="synonym">Blumeria graminis f. sp. hordei</name>
    <dbReference type="NCBI Taxonomy" id="2867405"/>
    <lineage>
        <taxon>Eukaryota</taxon>
        <taxon>Fungi</taxon>
        <taxon>Dikarya</taxon>
        <taxon>Ascomycota</taxon>
        <taxon>Pezizomycotina</taxon>
        <taxon>Leotiomycetes</taxon>
        <taxon>Erysiphales</taxon>
        <taxon>Erysiphaceae</taxon>
        <taxon>Blumeria</taxon>
    </lineage>
</organism>
<dbReference type="VEuPathDB" id="FungiDB:BLGHR1_14482"/>
<evidence type="ECO:0000256" key="10">
    <source>
        <dbReference type="ARBA" id="ARBA00022840"/>
    </source>
</evidence>
<dbReference type="EMBL" id="UNSH01000056">
    <property type="protein sequence ID" value="SZF03688.1"/>
    <property type="molecule type" value="Genomic_DNA"/>
</dbReference>
<dbReference type="FunFam" id="3.40.50.300:FF:001156">
    <property type="entry name" value="Polynucleotide 5-hydroxyl-kinase grc3"/>
    <property type="match status" value="1"/>
</dbReference>
<name>A0A383UVL0_BLUHO</name>
<dbReference type="Proteomes" id="UP000275772">
    <property type="component" value="Unassembled WGS sequence"/>
</dbReference>
<proteinExistence type="inferred from homology"/>
<gene>
    <name evidence="14" type="ORF">BLGHR1_14482</name>
</gene>
<evidence type="ECO:0000256" key="1">
    <source>
        <dbReference type="ARBA" id="ARBA00003798"/>
    </source>
</evidence>
<dbReference type="Gene3D" id="3.40.50.300">
    <property type="entry name" value="P-loop containing nucleotide triphosphate hydrolases"/>
    <property type="match status" value="1"/>
</dbReference>
<accession>A0A383UVL0</accession>
<comment type="subcellular location">
    <subcellularLocation>
        <location evidence="2">Nucleus</location>
        <location evidence="2">Nucleolus</location>
    </subcellularLocation>
</comment>
<dbReference type="AlphaFoldDB" id="A0A383UVL0"/>
<evidence type="ECO:0000256" key="3">
    <source>
        <dbReference type="ARBA" id="ARBA00011003"/>
    </source>
</evidence>
<dbReference type="GO" id="GO:0051731">
    <property type="term" value="F:polynucleotide 5'-hydroxyl-kinase activity"/>
    <property type="evidence" value="ECO:0007669"/>
    <property type="project" value="InterPro"/>
</dbReference>
<dbReference type="InterPro" id="IPR045116">
    <property type="entry name" value="Clp1/Grc3"/>
</dbReference>
<keyword evidence="9" id="KW-0418">Kinase</keyword>
<feature type="domain" description="Clp1 P-loop" evidence="13">
    <location>
        <begin position="314"/>
        <end position="508"/>
    </location>
</feature>
<dbReference type="PANTHER" id="PTHR12755">
    <property type="entry name" value="CLEAVAGE/POLYADENYLATION FACTOR IA SUBUNIT CLP1P"/>
    <property type="match status" value="1"/>
</dbReference>
<evidence type="ECO:0000313" key="15">
    <source>
        <dbReference type="Proteomes" id="UP000275772"/>
    </source>
</evidence>
<keyword evidence="8" id="KW-0547">Nucleotide-binding</keyword>